<evidence type="ECO:0000256" key="2">
    <source>
        <dbReference type="ARBA" id="ARBA00004651"/>
    </source>
</evidence>
<dbReference type="SUPFAM" id="SSF55874">
    <property type="entry name" value="ATPase domain of HSP90 chaperone/DNA topoisomerase II/histidine kinase"/>
    <property type="match status" value="1"/>
</dbReference>
<dbReference type="PROSITE" id="PS50110">
    <property type="entry name" value="RESPONSE_REGULATORY"/>
    <property type="match status" value="2"/>
</dbReference>
<evidence type="ECO:0000256" key="19">
    <source>
        <dbReference type="PROSITE-ProRule" id="PRU00169"/>
    </source>
</evidence>
<keyword evidence="9" id="KW-0418">Kinase</keyword>
<dbReference type="InterPro" id="IPR003594">
    <property type="entry name" value="HATPase_dom"/>
</dbReference>
<dbReference type="Gene3D" id="3.40.50.2300">
    <property type="match status" value="2"/>
</dbReference>
<organism evidence="24 25">
    <name type="scientific">Candidatus Methylophosphatis roskildensis</name>
    <dbReference type="NCBI Taxonomy" id="2899263"/>
    <lineage>
        <taxon>Bacteria</taxon>
        <taxon>Pseudomonadati</taxon>
        <taxon>Pseudomonadota</taxon>
        <taxon>Betaproteobacteria</taxon>
        <taxon>Nitrosomonadales</taxon>
        <taxon>Sterolibacteriaceae</taxon>
        <taxon>Candidatus Methylophosphatis</taxon>
    </lineage>
</organism>
<feature type="region of interest" description="Disordered" evidence="20">
    <location>
        <begin position="1"/>
        <end position="23"/>
    </location>
</feature>
<dbReference type="FunFam" id="3.30.565.10:FF:000010">
    <property type="entry name" value="Sensor histidine kinase RcsC"/>
    <property type="match status" value="1"/>
</dbReference>
<proteinExistence type="predicted"/>
<dbReference type="InterPro" id="IPR005467">
    <property type="entry name" value="His_kinase_dom"/>
</dbReference>
<dbReference type="InterPro" id="IPR001789">
    <property type="entry name" value="Sig_transdc_resp-reg_receiver"/>
</dbReference>
<dbReference type="PRINTS" id="PR00344">
    <property type="entry name" value="BCTRLSENSOR"/>
</dbReference>
<dbReference type="Gene3D" id="3.30.565.10">
    <property type="entry name" value="Histidine kinase-like ATPase, C-terminal domain"/>
    <property type="match status" value="1"/>
</dbReference>
<evidence type="ECO:0000256" key="18">
    <source>
        <dbReference type="PROSITE-ProRule" id="PRU00110"/>
    </source>
</evidence>
<evidence type="ECO:0000256" key="5">
    <source>
        <dbReference type="ARBA" id="ARBA00022553"/>
    </source>
</evidence>
<dbReference type="Pfam" id="PF01627">
    <property type="entry name" value="Hpt"/>
    <property type="match status" value="1"/>
</dbReference>
<dbReference type="EC" id="2.7.13.3" evidence="3"/>
<evidence type="ECO:0000256" key="15">
    <source>
        <dbReference type="ARBA" id="ARBA00064003"/>
    </source>
</evidence>
<dbReference type="InterPro" id="IPR004358">
    <property type="entry name" value="Sig_transdc_His_kin-like_C"/>
</dbReference>
<evidence type="ECO:0000256" key="17">
    <source>
        <dbReference type="ARBA" id="ARBA00070152"/>
    </source>
</evidence>
<evidence type="ECO:0000256" key="1">
    <source>
        <dbReference type="ARBA" id="ARBA00000085"/>
    </source>
</evidence>
<dbReference type="Gene3D" id="1.10.287.130">
    <property type="match status" value="1"/>
</dbReference>
<dbReference type="Pfam" id="PF00512">
    <property type="entry name" value="HisKA"/>
    <property type="match status" value="1"/>
</dbReference>
<dbReference type="CDD" id="cd00082">
    <property type="entry name" value="HisKA"/>
    <property type="match status" value="1"/>
</dbReference>
<dbReference type="SUPFAM" id="SSF52172">
    <property type="entry name" value="CheY-like"/>
    <property type="match status" value="2"/>
</dbReference>
<evidence type="ECO:0000256" key="9">
    <source>
        <dbReference type="ARBA" id="ARBA00022777"/>
    </source>
</evidence>
<feature type="modified residue" description="4-aspartylphosphate" evidence="19">
    <location>
        <position position="409"/>
    </location>
</feature>
<sequence>MSDAESRIGRKSQPPPGDAKQSRLLSGQIRRAFSLADDAAVDRFLADAVAGRIDPARLGGGLVRLIGWINSAYARFENEFLERSGAEGPSRQREQELLRAKEAAEAASRAKSEFLANMSHEIRTPLNGMLGMTELALDTQLDDEQREYLNTARSSAEALLTVINDILDFSKIEAGRLEFEQVDFALDQVLGDTLKTISLGAHNKGVELVLSIAPDVPGTLVGDPSRLRQIVMNLVGNAIKFTQRGEIELAVTCEWRSPDQCLLRVSVRDTGVGIESDKQKRVFEAFSQADSSTTRRFGGTGLGLAICRRLVDALGGHIGVRSEPGKGSVFSFDARFGIAREDVSRRDLSALAGLAVLIVDDNTCAASSLSRMLSSWGLRPTVAPGGEAALAALRAAKSDGQTYALLLLDAEMPAPDGLAVAESLASRPGYRDRLIVMTDSSHQRRDAFRCEQIGVRTRLIKPCVPGDVHGALISALSARQPEKFMLEAFDVDGALERERPAGSRLHVLLAEDNPVNQTVAVKLLERAGHKVTLANDGREAVELFERERFDAILMDVQMPVLGGFEATRAIRAREQRRSWAYADSWHATPIIALTAHAMSGDRERCLEAGMDDYLTKPLRSDKLNAVLDRVEAGEFDPMRSGAISRNADGGEADTETARFVELDRTLETLGGDTQVLCRMIDLFLRDYDAHKRDLRSAAAATDIERFATRAHTMRGTVMIFHAVAVAEILGKLETAAKGGRWDQVNAELPEALHQLDCIAVDLDGAFAALKAGGQPA</sequence>
<feature type="domain" description="HPt" evidence="23">
    <location>
        <begin position="672"/>
        <end position="772"/>
    </location>
</feature>
<keyword evidence="5 19" id="KW-0597">Phosphoprotein</keyword>
<evidence type="ECO:0000256" key="3">
    <source>
        <dbReference type="ARBA" id="ARBA00012438"/>
    </source>
</evidence>
<evidence type="ECO:0000256" key="11">
    <source>
        <dbReference type="ARBA" id="ARBA00022989"/>
    </source>
</evidence>
<feature type="domain" description="Histidine kinase" evidence="21">
    <location>
        <begin position="117"/>
        <end position="338"/>
    </location>
</feature>
<evidence type="ECO:0000259" key="21">
    <source>
        <dbReference type="PROSITE" id="PS50109"/>
    </source>
</evidence>
<feature type="modified residue" description="4-aspartylphosphate" evidence="19">
    <location>
        <position position="555"/>
    </location>
</feature>
<evidence type="ECO:0000256" key="13">
    <source>
        <dbReference type="ARBA" id="ARBA00023136"/>
    </source>
</evidence>
<keyword evidence="6" id="KW-0808">Transferase</keyword>
<keyword evidence="12" id="KW-0902">Two-component regulatory system</keyword>
<comment type="function">
    <text evidence="14">Member of the two-component regulatory system BvgS/BvgA. Phosphorylates BvgA via a four-step phosphorelay in response to environmental signals.</text>
</comment>
<evidence type="ECO:0000256" key="8">
    <source>
        <dbReference type="ARBA" id="ARBA00022741"/>
    </source>
</evidence>
<comment type="caution">
    <text evidence="24">The sequence shown here is derived from an EMBL/GenBank/DDBJ whole genome shotgun (WGS) entry which is preliminary data.</text>
</comment>
<comment type="catalytic activity">
    <reaction evidence="1">
        <text>ATP + protein L-histidine = ADP + protein N-phospho-L-histidine.</text>
        <dbReference type="EC" id="2.7.13.3"/>
    </reaction>
</comment>
<keyword evidence="4" id="KW-1003">Cell membrane</keyword>
<evidence type="ECO:0000256" key="14">
    <source>
        <dbReference type="ARBA" id="ARBA00058004"/>
    </source>
</evidence>
<evidence type="ECO:0000256" key="10">
    <source>
        <dbReference type="ARBA" id="ARBA00022840"/>
    </source>
</evidence>
<dbReference type="PANTHER" id="PTHR45339:SF1">
    <property type="entry name" value="HYBRID SIGNAL TRANSDUCTION HISTIDINE KINASE J"/>
    <property type="match status" value="1"/>
</dbReference>
<evidence type="ECO:0000256" key="20">
    <source>
        <dbReference type="SAM" id="MobiDB-lite"/>
    </source>
</evidence>
<dbReference type="InterPro" id="IPR036097">
    <property type="entry name" value="HisK_dim/P_sf"/>
</dbReference>
<evidence type="ECO:0000256" key="7">
    <source>
        <dbReference type="ARBA" id="ARBA00022692"/>
    </source>
</evidence>
<dbReference type="FunFam" id="1.10.287.130:FF:000002">
    <property type="entry name" value="Two-component osmosensing histidine kinase"/>
    <property type="match status" value="1"/>
</dbReference>
<evidence type="ECO:0000256" key="16">
    <source>
        <dbReference type="ARBA" id="ARBA00068150"/>
    </source>
</evidence>
<dbReference type="GO" id="GO:0005524">
    <property type="term" value="F:ATP binding"/>
    <property type="evidence" value="ECO:0007669"/>
    <property type="project" value="UniProtKB-KW"/>
</dbReference>
<keyword evidence="11" id="KW-1133">Transmembrane helix</keyword>
<dbReference type="PANTHER" id="PTHR45339">
    <property type="entry name" value="HYBRID SIGNAL TRANSDUCTION HISTIDINE KINASE J"/>
    <property type="match status" value="1"/>
</dbReference>
<evidence type="ECO:0000259" key="22">
    <source>
        <dbReference type="PROSITE" id="PS50110"/>
    </source>
</evidence>
<feature type="domain" description="Response regulatory" evidence="22">
    <location>
        <begin position="506"/>
        <end position="631"/>
    </location>
</feature>
<comment type="subunit">
    <text evidence="15">At low DSF concentrations, interacts with RpfF.</text>
</comment>
<name>A0A9D7HT53_9PROT</name>
<dbReference type="SMART" id="SM00448">
    <property type="entry name" value="REC"/>
    <property type="match status" value="2"/>
</dbReference>
<comment type="subcellular location">
    <subcellularLocation>
        <location evidence="2">Cell membrane</location>
        <topology evidence="2">Multi-pass membrane protein</topology>
    </subcellularLocation>
</comment>
<evidence type="ECO:0000313" key="25">
    <source>
        <dbReference type="Proteomes" id="UP000807785"/>
    </source>
</evidence>
<accession>A0A9D7HT53</accession>
<dbReference type="CDD" id="cd16922">
    <property type="entry name" value="HATPase_EvgS-ArcB-TorS-like"/>
    <property type="match status" value="1"/>
</dbReference>
<dbReference type="InterPro" id="IPR008207">
    <property type="entry name" value="Sig_transdc_His_kin_Hpt_dom"/>
</dbReference>
<dbReference type="InterPro" id="IPR036890">
    <property type="entry name" value="HATPase_C_sf"/>
</dbReference>
<dbReference type="GO" id="GO:0000155">
    <property type="term" value="F:phosphorelay sensor kinase activity"/>
    <property type="evidence" value="ECO:0007669"/>
    <property type="project" value="InterPro"/>
</dbReference>
<keyword evidence="10" id="KW-0067">ATP-binding</keyword>
<dbReference type="Pfam" id="PF02518">
    <property type="entry name" value="HATPase_c"/>
    <property type="match status" value="1"/>
</dbReference>
<dbReference type="CDD" id="cd17546">
    <property type="entry name" value="REC_hyHK_CKI1_RcsC-like"/>
    <property type="match status" value="1"/>
</dbReference>
<protein>
    <recommendedName>
        <fullName evidence="16">Sensory/regulatory protein RpfC</fullName>
        <ecNumber evidence="3">2.7.13.3</ecNumber>
    </recommendedName>
    <alternativeName>
        <fullName evidence="17">Virulence sensor protein BvgS</fullName>
    </alternativeName>
</protein>
<gene>
    <name evidence="24" type="ORF">IPH26_21155</name>
</gene>
<reference evidence="24" key="1">
    <citation type="submission" date="2020-10" db="EMBL/GenBank/DDBJ databases">
        <title>Connecting structure to function with the recovery of over 1000 high-quality activated sludge metagenome-assembled genomes encoding full-length rRNA genes using long-read sequencing.</title>
        <authorList>
            <person name="Singleton C.M."/>
            <person name="Petriglieri F."/>
            <person name="Kristensen J.M."/>
            <person name="Kirkegaard R.H."/>
            <person name="Michaelsen T.Y."/>
            <person name="Andersen M.H."/>
            <person name="Karst S.M."/>
            <person name="Dueholm M.S."/>
            <person name="Nielsen P.H."/>
            <person name="Albertsen M."/>
        </authorList>
    </citation>
    <scope>NUCLEOTIDE SEQUENCE</scope>
    <source>
        <strain evidence="24">Bjer_18-Q3-R1-45_BAT3C.347</strain>
    </source>
</reference>
<dbReference type="Pfam" id="PF00072">
    <property type="entry name" value="Response_reg"/>
    <property type="match status" value="2"/>
</dbReference>
<dbReference type="SUPFAM" id="SSF47226">
    <property type="entry name" value="Histidine-containing phosphotransfer domain, HPT domain"/>
    <property type="match status" value="1"/>
</dbReference>
<evidence type="ECO:0000259" key="23">
    <source>
        <dbReference type="PROSITE" id="PS50894"/>
    </source>
</evidence>
<dbReference type="SMART" id="SM00387">
    <property type="entry name" value="HATPase_c"/>
    <property type="match status" value="1"/>
</dbReference>
<evidence type="ECO:0000256" key="4">
    <source>
        <dbReference type="ARBA" id="ARBA00022475"/>
    </source>
</evidence>
<evidence type="ECO:0000313" key="24">
    <source>
        <dbReference type="EMBL" id="MBK6975341.1"/>
    </source>
</evidence>
<dbReference type="GO" id="GO:0005886">
    <property type="term" value="C:plasma membrane"/>
    <property type="evidence" value="ECO:0007669"/>
    <property type="project" value="UniProtKB-SubCell"/>
</dbReference>
<evidence type="ECO:0000256" key="6">
    <source>
        <dbReference type="ARBA" id="ARBA00022679"/>
    </source>
</evidence>
<evidence type="ECO:0000256" key="12">
    <source>
        <dbReference type="ARBA" id="ARBA00023012"/>
    </source>
</evidence>
<dbReference type="InterPro" id="IPR036641">
    <property type="entry name" value="HPT_dom_sf"/>
</dbReference>
<dbReference type="CDD" id="cd00156">
    <property type="entry name" value="REC"/>
    <property type="match status" value="1"/>
</dbReference>
<dbReference type="Proteomes" id="UP000807785">
    <property type="component" value="Unassembled WGS sequence"/>
</dbReference>
<keyword evidence="7" id="KW-0812">Transmembrane</keyword>
<dbReference type="SUPFAM" id="SSF47384">
    <property type="entry name" value="Homodimeric domain of signal transducing histidine kinase"/>
    <property type="match status" value="1"/>
</dbReference>
<dbReference type="Gene3D" id="1.20.120.160">
    <property type="entry name" value="HPT domain"/>
    <property type="match status" value="1"/>
</dbReference>
<dbReference type="SMART" id="SM00388">
    <property type="entry name" value="HisKA"/>
    <property type="match status" value="1"/>
</dbReference>
<dbReference type="AlphaFoldDB" id="A0A9D7HT53"/>
<dbReference type="PROSITE" id="PS50894">
    <property type="entry name" value="HPT"/>
    <property type="match status" value="1"/>
</dbReference>
<keyword evidence="8" id="KW-0547">Nucleotide-binding</keyword>
<dbReference type="InterPro" id="IPR011006">
    <property type="entry name" value="CheY-like_superfamily"/>
</dbReference>
<dbReference type="PROSITE" id="PS50109">
    <property type="entry name" value="HIS_KIN"/>
    <property type="match status" value="1"/>
</dbReference>
<keyword evidence="13" id="KW-0472">Membrane</keyword>
<feature type="modified residue" description="Phosphohistidine" evidence="18">
    <location>
        <position position="711"/>
    </location>
</feature>
<dbReference type="EMBL" id="JADJEV010000005">
    <property type="protein sequence ID" value="MBK6975341.1"/>
    <property type="molecule type" value="Genomic_DNA"/>
</dbReference>
<feature type="domain" description="Response regulatory" evidence="22">
    <location>
        <begin position="355"/>
        <end position="476"/>
    </location>
</feature>
<dbReference type="InterPro" id="IPR003661">
    <property type="entry name" value="HisK_dim/P_dom"/>
</dbReference>